<name>A0ABW6RB52_9ACTN</name>
<protein>
    <submittedName>
        <fullName evidence="2">DUF397 domain-containing protein</fullName>
    </submittedName>
</protein>
<accession>A0ABW6RB52</accession>
<proteinExistence type="predicted"/>
<organism evidence="2 3">
    <name type="scientific">Streptomyces flavidovirens</name>
    <dbReference type="NCBI Taxonomy" id="67298"/>
    <lineage>
        <taxon>Bacteria</taxon>
        <taxon>Bacillati</taxon>
        <taxon>Actinomycetota</taxon>
        <taxon>Actinomycetes</taxon>
        <taxon>Kitasatosporales</taxon>
        <taxon>Streptomycetaceae</taxon>
        <taxon>Streptomyces</taxon>
    </lineage>
</organism>
<dbReference type="InterPro" id="IPR007278">
    <property type="entry name" value="DUF397"/>
</dbReference>
<evidence type="ECO:0000259" key="1">
    <source>
        <dbReference type="Pfam" id="PF04149"/>
    </source>
</evidence>
<reference evidence="2 3" key="1">
    <citation type="submission" date="2024-10" db="EMBL/GenBank/DDBJ databases">
        <title>The Natural Products Discovery Center: Release of the First 8490 Sequenced Strains for Exploring Actinobacteria Biosynthetic Diversity.</title>
        <authorList>
            <person name="Kalkreuter E."/>
            <person name="Kautsar S.A."/>
            <person name="Yang D."/>
            <person name="Bader C.D."/>
            <person name="Teijaro C.N."/>
            <person name="Fluegel L."/>
            <person name="Davis C.M."/>
            <person name="Simpson J.R."/>
            <person name="Lauterbach L."/>
            <person name="Steele A.D."/>
            <person name="Gui C."/>
            <person name="Meng S."/>
            <person name="Li G."/>
            <person name="Viehrig K."/>
            <person name="Ye F."/>
            <person name="Su P."/>
            <person name="Kiefer A.F."/>
            <person name="Nichols A."/>
            <person name="Cepeda A.J."/>
            <person name="Yan W."/>
            <person name="Fan B."/>
            <person name="Jiang Y."/>
            <person name="Adhikari A."/>
            <person name="Zheng C.-J."/>
            <person name="Schuster L."/>
            <person name="Cowan T.M."/>
            <person name="Smanski M.J."/>
            <person name="Chevrette M.G."/>
            <person name="De Carvalho L.P.S."/>
            <person name="Shen B."/>
        </authorList>
    </citation>
    <scope>NUCLEOTIDE SEQUENCE [LARGE SCALE GENOMIC DNA]</scope>
    <source>
        <strain evidence="2 3">NPDC003029</strain>
    </source>
</reference>
<dbReference type="Pfam" id="PF04149">
    <property type="entry name" value="DUF397"/>
    <property type="match status" value="1"/>
</dbReference>
<comment type="caution">
    <text evidence="2">The sequence shown here is derived from an EMBL/GenBank/DDBJ whole genome shotgun (WGS) entry which is preliminary data.</text>
</comment>
<sequence>MNHDGTQWIKSSYSGGSGTECVEVAELEGSAAYAAVRDSKVPEGARIAVSRGAWVGFVRAVRGGEFAAR</sequence>
<dbReference type="RefSeq" id="WP_355722131.1">
    <property type="nucleotide sequence ID" value="NZ_JBEXNP010000011.1"/>
</dbReference>
<feature type="domain" description="DUF397" evidence="1">
    <location>
        <begin position="7"/>
        <end position="62"/>
    </location>
</feature>
<dbReference type="EMBL" id="JBIAPK010000001">
    <property type="protein sequence ID" value="MFF3338256.1"/>
    <property type="molecule type" value="Genomic_DNA"/>
</dbReference>
<keyword evidence="3" id="KW-1185">Reference proteome</keyword>
<evidence type="ECO:0000313" key="3">
    <source>
        <dbReference type="Proteomes" id="UP001601976"/>
    </source>
</evidence>
<evidence type="ECO:0000313" key="2">
    <source>
        <dbReference type="EMBL" id="MFF3338256.1"/>
    </source>
</evidence>
<gene>
    <name evidence="2" type="ORF">ACFYWW_05890</name>
</gene>
<dbReference type="Proteomes" id="UP001601976">
    <property type="component" value="Unassembled WGS sequence"/>
</dbReference>